<gene>
    <name evidence="2" type="ORF">DILT_LOCUS17125</name>
</gene>
<dbReference type="AlphaFoldDB" id="A0A3P7R0P7"/>
<evidence type="ECO:0000256" key="1">
    <source>
        <dbReference type="SAM" id="MobiDB-lite"/>
    </source>
</evidence>
<protein>
    <submittedName>
        <fullName evidence="2">Uncharacterized protein</fullName>
    </submittedName>
</protein>
<name>A0A3P7R0P7_DIBLA</name>
<feature type="region of interest" description="Disordered" evidence="1">
    <location>
        <begin position="1"/>
        <end position="23"/>
    </location>
</feature>
<organism evidence="2 3">
    <name type="scientific">Dibothriocephalus latus</name>
    <name type="common">Fish tapeworm</name>
    <name type="synonym">Diphyllobothrium latum</name>
    <dbReference type="NCBI Taxonomy" id="60516"/>
    <lineage>
        <taxon>Eukaryota</taxon>
        <taxon>Metazoa</taxon>
        <taxon>Spiralia</taxon>
        <taxon>Lophotrochozoa</taxon>
        <taxon>Platyhelminthes</taxon>
        <taxon>Cestoda</taxon>
        <taxon>Eucestoda</taxon>
        <taxon>Diphyllobothriidea</taxon>
        <taxon>Diphyllobothriidae</taxon>
        <taxon>Dibothriocephalus</taxon>
    </lineage>
</organism>
<proteinExistence type="predicted"/>
<accession>A0A3P7R0P7</accession>
<sequence length="88" mass="9840">MKVESPPPPPPPAPPAPPPPPLWEPASLNHAGFVAKPRRLSVYSRTLRTLSVNRCERTSMYWRRTTQPLYSLFSSGKVMSTNTVLLDL</sequence>
<dbReference type="EMBL" id="UYRU01089497">
    <property type="protein sequence ID" value="VDN36766.1"/>
    <property type="molecule type" value="Genomic_DNA"/>
</dbReference>
<evidence type="ECO:0000313" key="2">
    <source>
        <dbReference type="EMBL" id="VDN36766.1"/>
    </source>
</evidence>
<evidence type="ECO:0000313" key="3">
    <source>
        <dbReference type="Proteomes" id="UP000281553"/>
    </source>
</evidence>
<reference evidence="2 3" key="1">
    <citation type="submission" date="2018-11" db="EMBL/GenBank/DDBJ databases">
        <authorList>
            <consortium name="Pathogen Informatics"/>
        </authorList>
    </citation>
    <scope>NUCLEOTIDE SEQUENCE [LARGE SCALE GENOMIC DNA]</scope>
</reference>
<keyword evidence="3" id="KW-1185">Reference proteome</keyword>
<dbReference type="Proteomes" id="UP000281553">
    <property type="component" value="Unassembled WGS sequence"/>
</dbReference>